<dbReference type="InterPro" id="IPR050147">
    <property type="entry name" value="Ser/Thr_Dehydratase"/>
</dbReference>
<keyword evidence="6" id="KW-1185">Reference proteome</keyword>
<feature type="domain" description="Tryptophan synthase beta chain-like PALP" evidence="4">
    <location>
        <begin position="14"/>
        <end position="310"/>
    </location>
</feature>
<dbReference type="Gene3D" id="3.40.50.1100">
    <property type="match status" value="2"/>
</dbReference>
<evidence type="ECO:0000259" key="4">
    <source>
        <dbReference type="Pfam" id="PF00291"/>
    </source>
</evidence>
<proteinExistence type="predicted"/>
<keyword evidence="3" id="KW-0456">Lyase</keyword>
<evidence type="ECO:0000313" key="6">
    <source>
        <dbReference type="Proteomes" id="UP000724964"/>
    </source>
</evidence>
<dbReference type="InterPro" id="IPR036052">
    <property type="entry name" value="TrpB-like_PALP_sf"/>
</dbReference>
<dbReference type="EMBL" id="JAFIUH010000011">
    <property type="protein sequence ID" value="MBN4059653.1"/>
    <property type="molecule type" value="Genomic_DNA"/>
</dbReference>
<dbReference type="PANTHER" id="PTHR48078">
    <property type="entry name" value="THREONINE DEHYDRATASE, MITOCHONDRIAL-RELATED"/>
    <property type="match status" value="1"/>
</dbReference>
<dbReference type="InterPro" id="IPR001926">
    <property type="entry name" value="TrpB-like_PALP"/>
</dbReference>
<dbReference type="PROSITE" id="PS00165">
    <property type="entry name" value="DEHYDRATASE_SER_THR"/>
    <property type="match status" value="1"/>
</dbReference>
<evidence type="ECO:0000256" key="3">
    <source>
        <dbReference type="ARBA" id="ARBA00023239"/>
    </source>
</evidence>
<sequence length="337" mass="34436">MLKPSDIESAHKRIREHIEVTPLIASRPMSERSGSQIFIKTEHRQRTGSFKIRGALNAILELDDDGATLGVVTASSGNHGIAVATAAGIRNIGCVVYLPNGASESKVAAIRRLGAEIVFVDSTDAAQAETAARAEAVATGRYYLSPYNDLTVVAGQGTVGLEVVAQAAELGIESVDAIVVSVGGGGLISGVATWLAEHSPNTRIVGASPVNDMAMAASVTAGTIVDVAASPTISDGTAGGLEPDAVTFPICERRVTEWITPSEGQIAAAVAAMIDDHHELVEGAAGVALAAGAQYASCNPGSSIIVVNCGANISATATQAVLHLAARHQSTVSRRSI</sequence>
<protein>
    <submittedName>
        <fullName evidence="5">Pyridoxal-phosphate dependent enzyme</fullName>
    </submittedName>
</protein>
<dbReference type="InterPro" id="IPR000634">
    <property type="entry name" value="Ser/Thr_deHydtase_PyrdxlP-BS"/>
</dbReference>
<gene>
    <name evidence="5" type="ORF">JYT35_00885</name>
</gene>
<name>A0ABS3AQ66_9ACTN</name>
<dbReference type="CDD" id="cd01562">
    <property type="entry name" value="Thr-dehyd"/>
    <property type="match status" value="1"/>
</dbReference>
<keyword evidence="2" id="KW-0663">Pyridoxal phosphate</keyword>
<evidence type="ECO:0000256" key="1">
    <source>
        <dbReference type="ARBA" id="ARBA00001933"/>
    </source>
</evidence>
<evidence type="ECO:0000313" key="5">
    <source>
        <dbReference type="EMBL" id="MBN4059653.1"/>
    </source>
</evidence>
<dbReference type="Proteomes" id="UP000724964">
    <property type="component" value="Unassembled WGS sequence"/>
</dbReference>
<reference evidence="5" key="1">
    <citation type="submission" date="2021-02" db="EMBL/GenBank/DDBJ databases">
        <title>Activity-based single-cell genomes from oceanic crustal fluid captures similar information to metagenomic and metatranscriptomic surveys with orders of magnitude less sampling.</title>
        <authorList>
            <person name="D'Angelo T.S."/>
            <person name="Orcutt B.N."/>
        </authorList>
    </citation>
    <scope>NUCLEOTIDE SEQUENCE [LARGE SCALE GENOMIC DNA]</scope>
    <source>
        <strain evidence="5">AH-315-J10</strain>
    </source>
</reference>
<evidence type="ECO:0000256" key="2">
    <source>
        <dbReference type="ARBA" id="ARBA00022898"/>
    </source>
</evidence>
<dbReference type="PANTHER" id="PTHR48078:SF6">
    <property type="entry name" value="L-THREONINE DEHYDRATASE CATABOLIC TDCB"/>
    <property type="match status" value="1"/>
</dbReference>
<dbReference type="Pfam" id="PF00291">
    <property type="entry name" value="PALP"/>
    <property type="match status" value="1"/>
</dbReference>
<comment type="caution">
    <text evidence="5">The sequence shown here is derived from an EMBL/GenBank/DDBJ whole genome shotgun (WGS) entry which is preliminary data.</text>
</comment>
<comment type="cofactor">
    <cofactor evidence="1">
        <name>pyridoxal 5'-phosphate</name>
        <dbReference type="ChEBI" id="CHEBI:597326"/>
    </cofactor>
</comment>
<organism evidence="5 6">
    <name type="scientific">Acidimicrobium ferrooxidans</name>
    <dbReference type="NCBI Taxonomy" id="53635"/>
    <lineage>
        <taxon>Bacteria</taxon>
        <taxon>Bacillati</taxon>
        <taxon>Actinomycetota</taxon>
        <taxon>Acidimicrobiia</taxon>
        <taxon>Acidimicrobiales</taxon>
        <taxon>Acidimicrobiaceae</taxon>
        <taxon>Acidimicrobium</taxon>
    </lineage>
</organism>
<accession>A0ABS3AQ66</accession>
<dbReference type="SUPFAM" id="SSF53686">
    <property type="entry name" value="Tryptophan synthase beta subunit-like PLP-dependent enzymes"/>
    <property type="match status" value="1"/>
</dbReference>